<dbReference type="PANTHER" id="PTHR43047:SF72">
    <property type="entry name" value="OSMOSENSING HISTIDINE PROTEIN KINASE SLN1"/>
    <property type="match status" value="1"/>
</dbReference>
<dbReference type="Pfam" id="PF00512">
    <property type="entry name" value="HisKA"/>
    <property type="match status" value="1"/>
</dbReference>
<dbReference type="NCBIfam" id="TIGR00229">
    <property type="entry name" value="sensory_box"/>
    <property type="match status" value="1"/>
</dbReference>
<feature type="transmembrane region" description="Helical" evidence="15">
    <location>
        <begin position="12"/>
        <end position="31"/>
    </location>
</feature>
<dbReference type="Pfam" id="PF03924">
    <property type="entry name" value="CHASE"/>
    <property type="match status" value="1"/>
</dbReference>
<dbReference type="GO" id="GO:0005886">
    <property type="term" value="C:plasma membrane"/>
    <property type="evidence" value="ECO:0007669"/>
    <property type="project" value="UniProtKB-SubCell"/>
</dbReference>
<dbReference type="PRINTS" id="PR00344">
    <property type="entry name" value="BCTRLSENSOR"/>
</dbReference>
<dbReference type="RefSeq" id="WP_182835394.1">
    <property type="nucleotide sequence ID" value="NZ_JACJFN010000006.1"/>
</dbReference>
<keyword evidence="10" id="KW-0418">Kinase</keyword>
<evidence type="ECO:0000256" key="10">
    <source>
        <dbReference type="ARBA" id="ARBA00022777"/>
    </source>
</evidence>
<dbReference type="InterPro" id="IPR005467">
    <property type="entry name" value="His_kinase_dom"/>
</dbReference>
<evidence type="ECO:0000259" key="17">
    <source>
        <dbReference type="PROSITE" id="PS50112"/>
    </source>
</evidence>
<dbReference type="EC" id="2.7.13.3" evidence="4"/>
<dbReference type="GO" id="GO:0005524">
    <property type="term" value="F:ATP binding"/>
    <property type="evidence" value="ECO:0007669"/>
    <property type="project" value="UniProtKB-KW"/>
</dbReference>
<evidence type="ECO:0000256" key="4">
    <source>
        <dbReference type="ARBA" id="ARBA00012438"/>
    </source>
</evidence>
<dbReference type="Gene3D" id="3.30.450.350">
    <property type="entry name" value="CHASE domain"/>
    <property type="match status" value="1"/>
</dbReference>
<evidence type="ECO:0000256" key="15">
    <source>
        <dbReference type="SAM" id="Phobius"/>
    </source>
</evidence>
<keyword evidence="20" id="KW-1185">Reference proteome</keyword>
<dbReference type="InterPro" id="IPR000014">
    <property type="entry name" value="PAS"/>
</dbReference>
<dbReference type="Proteomes" id="UP000581189">
    <property type="component" value="Unassembled WGS sequence"/>
</dbReference>
<dbReference type="InterPro" id="IPR013767">
    <property type="entry name" value="PAS_fold"/>
</dbReference>
<keyword evidence="8 15" id="KW-0812">Transmembrane</keyword>
<comment type="subcellular location">
    <subcellularLocation>
        <location evidence="2">Cell membrane</location>
    </subcellularLocation>
    <subcellularLocation>
        <location evidence="3">Membrane raft</location>
        <topology evidence="3">Multi-pass membrane protein</topology>
    </subcellularLocation>
</comment>
<dbReference type="SUPFAM" id="SSF47384">
    <property type="entry name" value="Homodimeric domain of signal transducing histidine kinase"/>
    <property type="match status" value="1"/>
</dbReference>
<dbReference type="InterPro" id="IPR006189">
    <property type="entry name" value="CHASE_dom"/>
</dbReference>
<dbReference type="FunFam" id="3.30.565.10:FF:000023">
    <property type="entry name" value="PAS domain-containing sensor histidine kinase"/>
    <property type="match status" value="1"/>
</dbReference>
<dbReference type="Gene3D" id="1.10.287.130">
    <property type="match status" value="1"/>
</dbReference>
<evidence type="ECO:0000256" key="6">
    <source>
        <dbReference type="ARBA" id="ARBA00022553"/>
    </source>
</evidence>
<dbReference type="SMART" id="SM01079">
    <property type="entry name" value="CHASE"/>
    <property type="match status" value="1"/>
</dbReference>
<dbReference type="AlphaFoldDB" id="A0A7W4DF62"/>
<dbReference type="PROSITE" id="PS50839">
    <property type="entry name" value="CHASE"/>
    <property type="match status" value="1"/>
</dbReference>
<dbReference type="InterPro" id="IPR042240">
    <property type="entry name" value="CHASE_sf"/>
</dbReference>
<evidence type="ECO:0000256" key="3">
    <source>
        <dbReference type="ARBA" id="ARBA00004314"/>
    </source>
</evidence>
<feature type="domain" description="Histidine kinase" evidence="16">
    <location>
        <begin position="416"/>
        <end position="635"/>
    </location>
</feature>
<dbReference type="CDD" id="cd00130">
    <property type="entry name" value="PAS"/>
    <property type="match status" value="1"/>
</dbReference>
<protein>
    <recommendedName>
        <fullName evidence="4">histidine kinase</fullName>
        <ecNumber evidence="4">2.7.13.3</ecNumber>
    </recommendedName>
</protein>
<dbReference type="FunFam" id="1.10.287.130:FF:000001">
    <property type="entry name" value="Two-component sensor histidine kinase"/>
    <property type="match status" value="1"/>
</dbReference>
<evidence type="ECO:0000256" key="12">
    <source>
        <dbReference type="ARBA" id="ARBA00022989"/>
    </source>
</evidence>
<dbReference type="GO" id="GO:0000155">
    <property type="term" value="F:phosphorelay sensor kinase activity"/>
    <property type="evidence" value="ECO:0007669"/>
    <property type="project" value="InterPro"/>
</dbReference>
<evidence type="ECO:0000259" key="16">
    <source>
        <dbReference type="PROSITE" id="PS50109"/>
    </source>
</evidence>
<dbReference type="Pfam" id="PF00989">
    <property type="entry name" value="PAS"/>
    <property type="match status" value="1"/>
</dbReference>
<dbReference type="Gene3D" id="3.30.565.10">
    <property type="entry name" value="Histidine kinase-like ATPase, C-terminal domain"/>
    <property type="match status" value="1"/>
</dbReference>
<keyword evidence="13" id="KW-0902">Two-component regulatory system</keyword>
<dbReference type="SMART" id="SM00388">
    <property type="entry name" value="HisKA"/>
    <property type="match status" value="1"/>
</dbReference>
<dbReference type="CDD" id="cd00082">
    <property type="entry name" value="HisKA"/>
    <property type="match status" value="1"/>
</dbReference>
<gene>
    <name evidence="19" type="ORF">H3H45_19665</name>
</gene>
<keyword evidence="9" id="KW-0547">Nucleotide-binding</keyword>
<dbReference type="Pfam" id="PF02518">
    <property type="entry name" value="HATPase_c"/>
    <property type="match status" value="1"/>
</dbReference>
<keyword evidence="12 15" id="KW-1133">Transmembrane helix</keyword>
<dbReference type="CDD" id="cd16922">
    <property type="entry name" value="HATPase_EvgS-ArcB-TorS-like"/>
    <property type="match status" value="1"/>
</dbReference>
<sequence>MSQHHAPRQYLNWLASLGLLLLLGLGVELLLQQYGLRQQQAEQQRLLAHANEVRAVLLGELNATLHLATGLASYIPARQGRIDTAELEPWLQGLFQQGRYIRNIGLAPDNRIDFLYPLSGNEAALGLYYPDLPKQWPTIQRIIASAQPRLDGPLQLVQGGRGLIYRVPVFLADQRYWGLISTVIDFDRLFAEVEAVARQRGLAIALLPLDAAQQLALTSTPDTELHLPVFLAGANWQLQARLLNPQPPLLRGLRLVGWGLALAVSALIGMALHSQQRKTSLLLALSQSQRDFLQAFELAPQGMALLDAQGRLLAVNQALCRLLQQSPTQLLQRSVMQLCVPAEREQLQVRLATLRFGHNDSWFLQLLDGQQQQIAVECSAAILGQLGSASEVRILHVQDMRERLRLQRLQSEFTASVSHELRTPLTAIAGALGLVNGGALGEVPAAMRELLQIAQANSQRLQELINDLLDMEKLLAGKMRFEAREQPLWSLLQEAVLHNQPYAAQHQVQLQLLGPPCQVAVTVDGQRLAQVLANLLSNAAKFSPPGSSVEVAAVVQGGHVRVSVRDQGPGIGENFRARIFSKFTQADASDCRQKGGTGLGLAISKELIERMHGRIGFDSVEGQGSTFWFELPISVTKPQDAST</sequence>
<evidence type="ECO:0000256" key="13">
    <source>
        <dbReference type="ARBA" id="ARBA00023012"/>
    </source>
</evidence>
<evidence type="ECO:0000313" key="19">
    <source>
        <dbReference type="EMBL" id="MBB1521464.1"/>
    </source>
</evidence>
<evidence type="ECO:0000256" key="2">
    <source>
        <dbReference type="ARBA" id="ARBA00004236"/>
    </source>
</evidence>
<dbReference type="InterPro" id="IPR003661">
    <property type="entry name" value="HisK_dim/P_dom"/>
</dbReference>
<dbReference type="GO" id="GO:0009927">
    <property type="term" value="F:histidine phosphotransfer kinase activity"/>
    <property type="evidence" value="ECO:0007669"/>
    <property type="project" value="TreeGrafter"/>
</dbReference>
<evidence type="ECO:0000256" key="14">
    <source>
        <dbReference type="ARBA" id="ARBA00023136"/>
    </source>
</evidence>
<evidence type="ECO:0000313" key="20">
    <source>
        <dbReference type="Proteomes" id="UP000581189"/>
    </source>
</evidence>
<evidence type="ECO:0000256" key="11">
    <source>
        <dbReference type="ARBA" id="ARBA00022840"/>
    </source>
</evidence>
<dbReference type="SMART" id="SM00091">
    <property type="entry name" value="PAS"/>
    <property type="match status" value="1"/>
</dbReference>
<evidence type="ECO:0000256" key="5">
    <source>
        <dbReference type="ARBA" id="ARBA00022475"/>
    </source>
</evidence>
<reference evidence="19 20" key="1">
    <citation type="submission" date="2020-08" db="EMBL/GenBank/DDBJ databases">
        <authorList>
            <person name="Kim C.M."/>
        </authorList>
    </citation>
    <scope>NUCLEOTIDE SEQUENCE [LARGE SCALE GENOMIC DNA]</scope>
    <source>
        <strain evidence="19 20">SR9</strain>
    </source>
</reference>
<dbReference type="Gene3D" id="3.30.450.20">
    <property type="entry name" value="PAS domain"/>
    <property type="match status" value="1"/>
</dbReference>
<dbReference type="GO" id="GO:0045121">
    <property type="term" value="C:membrane raft"/>
    <property type="evidence" value="ECO:0007669"/>
    <property type="project" value="UniProtKB-SubCell"/>
</dbReference>
<proteinExistence type="predicted"/>
<dbReference type="SUPFAM" id="SSF55785">
    <property type="entry name" value="PYP-like sensor domain (PAS domain)"/>
    <property type="match status" value="1"/>
</dbReference>
<comment type="caution">
    <text evidence="19">The sequence shown here is derived from an EMBL/GenBank/DDBJ whole genome shotgun (WGS) entry which is preliminary data.</text>
</comment>
<keyword evidence="5" id="KW-1003">Cell membrane</keyword>
<comment type="catalytic activity">
    <reaction evidence="1">
        <text>ATP + protein L-histidine = ADP + protein N-phospho-L-histidine.</text>
        <dbReference type="EC" id="2.7.13.3"/>
    </reaction>
</comment>
<evidence type="ECO:0000259" key="18">
    <source>
        <dbReference type="PROSITE" id="PS50839"/>
    </source>
</evidence>
<keyword evidence="6" id="KW-0597">Phosphoprotein</keyword>
<accession>A0A7W4DF62</accession>
<keyword evidence="11" id="KW-0067">ATP-binding</keyword>
<feature type="domain" description="CHASE" evidence="18">
    <location>
        <begin position="112"/>
        <end position="210"/>
    </location>
</feature>
<dbReference type="InterPro" id="IPR036890">
    <property type="entry name" value="HATPase_C_sf"/>
</dbReference>
<keyword evidence="7" id="KW-0808">Transferase</keyword>
<feature type="domain" description="PAS" evidence="17">
    <location>
        <begin position="288"/>
        <end position="348"/>
    </location>
</feature>
<dbReference type="InterPro" id="IPR035965">
    <property type="entry name" value="PAS-like_dom_sf"/>
</dbReference>
<dbReference type="SUPFAM" id="SSF55874">
    <property type="entry name" value="ATPase domain of HSP90 chaperone/DNA topoisomerase II/histidine kinase"/>
    <property type="match status" value="1"/>
</dbReference>
<organism evidence="19 20">
    <name type="scientific">Aquipseudomonas guryensis</name>
    <dbReference type="NCBI Taxonomy" id="2759165"/>
    <lineage>
        <taxon>Bacteria</taxon>
        <taxon>Pseudomonadati</taxon>
        <taxon>Pseudomonadota</taxon>
        <taxon>Gammaproteobacteria</taxon>
        <taxon>Pseudomonadales</taxon>
        <taxon>Pseudomonadaceae</taxon>
        <taxon>Aquipseudomonas</taxon>
    </lineage>
</organism>
<evidence type="ECO:0000256" key="8">
    <source>
        <dbReference type="ARBA" id="ARBA00022692"/>
    </source>
</evidence>
<evidence type="ECO:0000256" key="9">
    <source>
        <dbReference type="ARBA" id="ARBA00022741"/>
    </source>
</evidence>
<dbReference type="PROSITE" id="PS50109">
    <property type="entry name" value="HIS_KIN"/>
    <property type="match status" value="1"/>
</dbReference>
<dbReference type="InterPro" id="IPR003594">
    <property type="entry name" value="HATPase_dom"/>
</dbReference>
<name>A0A7W4DF62_9GAMM</name>
<evidence type="ECO:0000256" key="7">
    <source>
        <dbReference type="ARBA" id="ARBA00022679"/>
    </source>
</evidence>
<dbReference type="InterPro" id="IPR004358">
    <property type="entry name" value="Sig_transdc_His_kin-like_C"/>
</dbReference>
<dbReference type="SMART" id="SM00387">
    <property type="entry name" value="HATPase_c"/>
    <property type="match status" value="1"/>
</dbReference>
<dbReference type="PROSITE" id="PS50112">
    <property type="entry name" value="PAS"/>
    <property type="match status" value="1"/>
</dbReference>
<dbReference type="PANTHER" id="PTHR43047">
    <property type="entry name" value="TWO-COMPONENT HISTIDINE PROTEIN KINASE"/>
    <property type="match status" value="1"/>
</dbReference>
<dbReference type="EMBL" id="JACJFN010000006">
    <property type="protein sequence ID" value="MBB1521464.1"/>
    <property type="molecule type" value="Genomic_DNA"/>
</dbReference>
<evidence type="ECO:0000256" key="1">
    <source>
        <dbReference type="ARBA" id="ARBA00000085"/>
    </source>
</evidence>
<dbReference type="InterPro" id="IPR036097">
    <property type="entry name" value="HisK_dim/P_sf"/>
</dbReference>
<keyword evidence="14 15" id="KW-0472">Membrane</keyword>